<sequence length="503" mass="57111">MDSTQLMYTLLIAFPLLIFIHRRSNPLYSIPAVGFSAPLLSYIGAYKFTRNARELLQEGYEKHKGSVFRVPMVDRWLIIFCGAKMNEELRKFPDDEMSFLDAAEEFVQPKYTIGVTEVVDNPIHISVIRGPLTRNLAVLLPGIMDEISVAMEELIPIKDNEWVTVPGLSTMRQVITRTTSRVFVGFPFCRNKEYLDIAFNFTADVRKGRAIMTVTPTILKPLVGRLLPWSRRTIRRFSAMVKPAIEERIKQLEEHGRDWGDKPNNYMTWLVEEAMGAGKTVDSDLVMQALLFSNFAAMHSSSTSITHALFTLAANPEHIHPLREEVESVIKTEGWTRIALDKMWKLDSFMRESQRMNGVACISIIRKALKDVTLSDGTVIPAGTIVGSAADATHYDDESYNIPHDFKPYRFSNMRAKESDRIKHQYVSTSPEYIPFGHGKHACPGRFFVANELKAVLAYIVLNYDVKFGGDGTRPSNHWFGILIVPDPTAEVMFRKRQPNTLV</sequence>
<evidence type="ECO:0000256" key="1">
    <source>
        <dbReference type="ARBA" id="ARBA00001971"/>
    </source>
</evidence>
<evidence type="ECO:0000256" key="5">
    <source>
        <dbReference type="ARBA" id="ARBA00023004"/>
    </source>
</evidence>
<comment type="similarity">
    <text evidence="2 7">Belongs to the cytochrome P450 family.</text>
</comment>
<dbReference type="CDD" id="cd11041">
    <property type="entry name" value="CYP503A1-like"/>
    <property type="match status" value="1"/>
</dbReference>
<keyword evidence="9" id="KW-1185">Reference proteome</keyword>
<dbReference type="PANTHER" id="PTHR46206">
    <property type="entry name" value="CYTOCHROME P450"/>
    <property type="match status" value="1"/>
</dbReference>
<dbReference type="Proteomes" id="UP000076871">
    <property type="component" value="Unassembled WGS sequence"/>
</dbReference>
<dbReference type="STRING" id="1314785.A0A165FDG4"/>
<evidence type="ECO:0000313" key="8">
    <source>
        <dbReference type="EMBL" id="KZT08802.1"/>
    </source>
</evidence>
<dbReference type="Pfam" id="PF00067">
    <property type="entry name" value="p450"/>
    <property type="match status" value="1"/>
</dbReference>
<comment type="cofactor">
    <cofactor evidence="1 6">
        <name>heme</name>
        <dbReference type="ChEBI" id="CHEBI:30413"/>
    </cofactor>
</comment>
<dbReference type="AlphaFoldDB" id="A0A165FDG4"/>
<dbReference type="GO" id="GO:0004497">
    <property type="term" value="F:monooxygenase activity"/>
    <property type="evidence" value="ECO:0007669"/>
    <property type="project" value="UniProtKB-KW"/>
</dbReference>
<evidence type="ECO:0000256" key="3">
    <source>
        <dbReference type="ARBA" id="ARBA00022723"/>
    </source>
</evidence>
<keyword evidence="4 7" id="KW-0560">Oxidoreductase</keyword>
<feature type="binding site" description="axial binding residue" evidence="6">
    <location>
        <position position="443"/>
    </location>
    <ligand>
        <name>heme</name>
        <dbReference type="ChEBI" id="CHEBI:30413"/>
    </ligand>
    <ligandPart>
        <name>Fe</name>
        <dbReference type="ChEBI" id="CHEBI:18248"/>
    </ligandPart>
</feature>
<dbReference type="GO" id="GO:0005506">
    <property type="term" value="F:iron ion binding"/>
    <property type="evidence" value="ECO:0007669"/>
    <property type="project" value="InterPro"/>
</dbReference>
<evidence type="ECO:0000256" key="7">
    <source>
        <dbReference type="RuleBase" id="RU000461"/>
    </source>
</evidence>
<dbReference type="OrthoDB" id="1844152at2759"/>
<dbReference type="InterPro" id="IPR017972">
    <property type="entry name" value="Cyt_P450_CS"/>
</dbReference>
<dbReference type="RefSeq" id="XP_040766542.1">
    <property type="nucleotide sequence ID" value="XM_040908467.1"/>
</dbReference>
<keyword evidence="7" id="KW-0503">Monooxygenase</keyword>
<keyword evidence="6 7" id="KW-0349">Heme</keyword>
<evidence type="ECO:0000256" key="4">
    <source>
        <dbReference type="ARBA" id="ARBA00023002"/>
    </source>
</evidence>
<gene>
    <name evidence="8" type="ORF">LAESUDRAFT_723740</name>
</gene>
<dbReference type="SUPFAM" id="SSF48264">
    <property type="entry name" value="Cytochrome P450"/>
    <property type="match status" value="1"/>
</dbReference>
<accession>A0A165FDG4</accession>
<keyword evidence="3 6" id="KW-0479">Metal-binding</keyword>
<dbReference type="InParanoid" id="A0A165FDG4"/>
<dbReference type="PROSITE" id="PS00086">
    <property type="entry name" value="CYTOCHROME_P450"/>
    <property type="match status" value="1"/>
</dbReference>
<dbReference type="GO" id="GO:0016705">
    <property type="term" value="F:oxidoreductase activity, acting on paired donors, with incorporation or reduction of molecular oxygen"/>
    <property type="evidence" value="ECO:0007669"/>
    <property type="project" value="InterPro"/>
</dbReference>
<proteinExistence type="inferred from homology"/>
<dbReference type="EMBL" id="KV427614">
    <property type="protein sequence ID" value="KZT08802.1"/>
    <property type="molecule type" value="Genomic_DNA"/>
</dbReference>
<dbReference type="PRINTS" id="PR00463">
    <property type="entry name" value="EP450I"/>
</dbReference>
<dbReference type="InterPro" id="IPR001128">
    <property type="entry name" value="Cyt_P450"/>
</dbReference>
<evidence type="ECO:0000256" key="6">
    <source>
        <dbReference type="PIRSR" id="PIRSR602401-1"/>
    </source>
</evidence>
<evidence type="ECO:0000256" key="2">
    <source>
        <dbReference type="ARBA" id="ARBA00010617"/>
    </source>
</evidence>
<organism evidence="8 9">
    <name type="scientific">Laetiporus sulphureus 93-53</name>
    <dbReference type="NCBI Taxonomy" id="1314785"/>
    <lineage>
        <taxon>Eukaryota</taxon>
        <taxon>Fungi</taxon>
        <taxon>Dikarya</taxon>
        <taxon>Basidiomycota</taxon>
        <taxon>Agaricomycotina</taxon>
        <taxon>Agaricomycetes</taxon>
        <taxon>Polyporales</taxon>
        <taxon>Laetiporus</taxon>
    </lineage>
</organism>
<dbReference type="GO" id="GO:0020037">
    <property type="term" value="F:heme binding"/>
    <property type="evidence" value="ECO:0007669"/>
    <property type="project" value="InterPro"/>
</dbReference>
<reference evidence="8 9" key="1">
    <citation type="journal article" date="2016" name="Mol. Biol. Evol.">
        <title>Comparative Genomics of Early-Diverging Mushroom-Forming Fungi Provides Insights into the Origins of Lignocellulose Decay Capabilities.</title>
        <authorList>
            <person name="Nagy L.G."/>
            <person name="Riley R."/>
            <person name="Tritt A."/>
            <person name="Adam C."/>
            <person name="Daum C."/>
            <person name="Floudas D."/>
            <person name="Sun H."/>
            <person name="Yadav J.S."/>
            <person name="Pangilinan J."/>
            <person name="Larsson K.H."/>
            <person name="Matsuura K."/>
            <person name="Barry K."/>
            <person name="Labutti K."/>
            <person name="Kuo R."/>
            <person name="Ohm R.A."/>
            <person name="Bhattacharya S.S."/>
            <person name="Shirouzu T."/>
            <person name="Yoshinaga Y."/>
            <person name="Martin F.M."/>
            <person name="Grigoriev I.V."/>
            <person name="Hibbett D.S."/>
        </authorList>
    </citation>
    <scope>NUCLEOTIDE SEQUENCE [LARGE SCALE GENOMIC DNA]</scope>
    <source>
        <strain evidence="8 9">93-53</strain>
    </source>
</reference>
<keyword evidence="5 6" id="KW-0408">Iron</keyword>
<dbReference type="InterPro" id="IPR036396">
    <property type="entry name" value="Cyt_P450_sf"/>
</dbReference>
<protein>
    <submittedName>
        <fullName evidence="8">Cytochrome P450</fullName>
    </submittedName>
</protein>
<dbReference type="GeneID" id="63825496"/>
<evidence type="ECO:0000313" key="9">
    <source>
        <dbReference type="Proteomes" id="UP000076871"/>
    </source>
</evidence>
<dbReference type="InterPro" id="IPR002401">
    <property type="entry name" value="Cyt_P450_E_grp-I"/>
</dbReference>
<dbReference type="Gene3D" id="1.10.630.10">
    <property type="entry name" value="Cytochrome P450"/>
    <property type="match status" value="1"/>
</dbReference>
<name>A0A165FDG4_9APHY</name>